<protein>
    <recommendedName>
        <fullName evidence="1">YTH domain-containing family protein</fullName>
    </recommendedName>
</protein>
<evidence type="ECO:0000256" key="1">
    <source>
        <dbReference type="RuleBase" id="RU369095"/>
    </source>
</evidence>
<name>A0AAP0CR42_9ASTR</name>
<accession>A0AAP0CR42</accession>
<dbReference type="Gene3D" id="3.10.590.10">
    <property type="entry name" value="ph1033 like domains"/>
    <property type="match status" value="1"/>
</dbReference>
<dbReference type="PANTHER" id="PTHR12357:SF77">
    <property type="entry name" value="YTH DOMAIN-CONTAINING FAMILY PROTEIN"/>
    <property type="match status" value="1"/>
</dbReference>
<dbReference type="EMBL" id="JBCNJP010000020">
    <property type="protein sequence ID" value="KAK9060621.1"/>
    <property type="molecule type" value="Genomic_DNA"/>
</dbReference>
<dbReference type="Proteomes" id="UP001408789">
    <property type="component" value="Unassembled WGS sequence"/>
</dbReference>
<dbReference type="AlphaFoldDB" id="A0AAP0CR42"/>
<feature type="compositionally biased region" description="Basic and acidic residues" evidence="2">
    <location>
        <begin position="346"/>
        <end position="358"/>
    </location>
</feature>
<feature type="domain" description="YTH" evidence="3">
    <location>
        <begin position="416"/>
        <end position="553"/>
    </location>
</feature>
<comment type="caution">
    <text evidence="4">The sequence shown here is derived from an EMBL/GenBank/DDBJ whole genome shotgun (WGS) entry which is preliminary data.</text>
</comment>
<comment type="function">
    <text evidence="1">Specifically recognizes and binds N6-methyladenosine (m6A)-containing RNAs, and regulates mRNA stability. M6A is a modification present at internal sites of mRNAs and some non-coding RNAs and plays a role in mRNA stability and processing.</text>
</comment>
<dbReference type="GO" id="GO:0003729">
    <property type="term" value="F:mRNA binding"/>
    <property type="evidence" value="ECO:0007669"/>
    <property type="project" value="UniProtKB-UniRule"/>
</dbReference>
<dbReference type="PROSITE" id="PS50882">
    <property type="entry name" value="YTH"/>
    <property type="match status" value="1"/>
</dbReference>
<sequence length="619" mass="68097">MEEKGQQGKDRVSPASISALPLHTDYLHACLINGIINPITMTVVAGEGLVSDNYMDKPLSPKNERIVSPNPSADAAIIGPIRNIPNQSEAFNASGAQNPVNQSSIFTPPEQTYFYGGYDDGSATWGDYSNYVHANNLQVMPSAMYNDNASLLFHPAYGFDAQMAYGQFSPVASPLSPIMIDGQLFSPHQVPMSPNYYSQPVSPHVTSALPTDLATSATSGQEAFSENVFLGPGSGYYLQYGGNNNLGYYKYPGEIGSAESAPNRSMSSDTGSYASPLTSAALYPAPVAAVGSYEHIFSQIPQQQTAYGYGSVSGSSTRRYPQSGSFRGYNNNVLFHGEASRLNRFVPDKGVRSRERDGISVISESHGTTGDRNRGPRASKPKGNNNSPADGKDEISSRLDTELYNRSDFVTTYDNAKFFVIKSFSEDNVHKSIKYSVWASTPLGNRKLDAAYQEAKESGATCPVFLFFSVNASGQFCGVAEMVGPVDFANDAEYWQQDRWSGQFLVKWHIIKDVPNSRFRHILLENNDNKPVTHSRDSQEVKLEAGNSMLKIFKDHEADTSLLDDFSYYDEREKDLQEKRTKERDFTKNVPAAVNDTSITQLADKVAESLHVEEHREVQ</sequence>
<evidence type="ECO:0000259" key="3">
    <source>
        <dbReference type="PROSITE" id="PS50882"/>
    </source>
</evidence>
<dbReference type="CDD" id="cd21134">
    <property type="entry name" value="YTH"/>
    <property type="match status" value="1"/>
</dbReference>
<evidence type="ECO:0000313" key="4">
    <source>
        <dbReference type="EMBL" id="KAK9060621.1"/>
    </source>
</evidence>
<dbReference type="PANTHER" id="PTHR12357">
    <property type="entry name" value="YTH YT521-B HOMOLOGY DOMAIN-CONTAINING"/>
    <property type="match status" value="1"/>
</dbReference>
<dbReference type="InterPro" id="IPR007275">
    <property type="entry name" value="YTH_domain"/>
</dbReference>
<dbReference type="GO" id="GO:1990247">
    <property type="term" value="F:N6-methyladenosine-containing RNA reader activity"/>
    <property type="evidence" value="ECO:0007669"/>
    <property type="project" value="UniProtKB-UniRule"/>
</dbReference>
<gene>
    <name evidence="4" type="ORF">SSX86_021327</name>
</gene>
<dbReference type="GO" id="GO:0005737">
    <property type="term" value="C:cytoplasm"/>
    <property type="evidence" value="ECO:0007669"/>
    <property type="project" value="TreeGrafter"/>
</dbReference>
<organism evidence="4 5">
    <name type="scientific">Deinandra increscens subsp. villosa</name>
    <dbReference type="NCBI Taxonomy" id="3103831"/>
    <lineage>
        <taxon>Eukaryota</taxon>
        <taxon>Viridiplantae</taxon>
        <taxon>Streptophyta</taxon>
        <taxon>Embryophyta</taxon>
        <taxon>Tracheophyta</taxon>
        <taxon>Spermatophyta</taxon>
        <taxon>Magnoliopsida</taxon>
        <taxon>eudicotyledons</taxon>
        <taxon>Gunneridae</taxon>
        <taxon>Pentapetalae</taxon>
        <taxon>asterids</taxon>
        <taxon>campanulids</taxon>
        <taxon>Asterales</taxon>
        <taxon>Asteraceae</taxon>
        <taxon>Asteroideae</taxon>
        <taxon>Heliantheae alliance</taxon>
        <taxon>Madieae</taxon>
        <taxon>Madiinae</taxon>
        <taxon>Deinandra</taxon>
    </lineage>
</organism>
<proteinExistence type="inferred from homology"/>
<evidence type="ECO:0000313" key="5">
    <source>
        <dbReference type="Proteomes" id="UP001408789"/>
    </source>
</evidence>
<evidence type="ECO:0000256" key="2">
    <source>
        <dbReference type="SAM" id="MobiDB-lite"/>
    </source>
</evidence>
<dbReference type="GO" id="GO:0061157">
    <property type="term" value="P:mRNA destabilization"/>
    <property type="evidence" value="ECO:0007669"/>
    <property type="project" value="TreeGrafter"/>
</dbReference>
<dbReference type="InterPro" id="IPR045168">
    <property type="entry name" value="YTH_prot"/>
</dbReference>
<dbReference type="Pfam" id="PF04146">
    <property type="entry name" value="YTH"/>
    <property type="match status" value="1"/>
</dbReference>
<feature type="region of interest" description="Disordered" evidence="2">
    <location>
        <begin position="346"/>
        <end position="397"/>
    </location>
</feature>
<reference evidence="4 5" key="1">
    <citation type="submission" date="2024-04" db="EMBL/GenBank/DDBJ databases">
        <title>The reference genome of an endangered Asteraceae, Deinandra increscens subsp. villosa, native to the Central Coast of California.</title>
        <authorList>
            <person name="Guilliams M."/>
            <person name="Hasenstab-Lehman K."/>
            <person name="Meyer R."/>
            <person name="Mcevoy S."/>
        </authorList>
    </citation>
    <scope>NUCLEOTIDE SEQUENCE [LARGE SCALE GENOMIC DNA]</scope>
    <source>
        <tissue evidence="4">Leaf</tissue>
    </source>
</reference>
<keyword evidence="5" id="KW-1185">Reference proteome</keyword>
<comment type="similarity">
    <text evidence="1">Belongs to the YTHDF family.</text>
</comment>
<keyword evidence="1" id="KW-0694">RNA-binding</keyword>